<keyword evidence="2" id="KW-1185">Reference proteome</keyword>
<dbReference type="PANTHER" id="PTHR46731">
    <property type="entry name" value="F-BOX ONLY PROTEIN 15"/>
    <property type="match status" value="1"/>
</dbReference>
<gene>
    <name evidence="1" type="primary">FBXO15_2</name>
    <name evidence="1" type="ORF">EYF80_062028</name>
</gene>
<name>A0A4Z2EGH0_9TELE</name>
<dbReference type="OrthoDB" id="3219396at2759"/>
<comment type="caution">
    <text evidence="1">The sequence shown here is derived from an EMBL/GenBank/DDBJ whole genome shotgun (WGS) entry which is preliminary data.</text>
</comment>
<sequence length="218" mass="24315">MRPRGGPQWGPQREDAVVFVVVTLHFHRLVERSLLGSPACRNSEPAELPPLDQSDPQVGLHGYSLNLVLHDNNNKILTGTFSHLRGHHVPVQGGVVELRVINRNNVSQHRSLSGAIKLPWSDGAQEGSVENCCFLTLTLLDDFQKPFWVVSSAVFVVAAVRPLSPDYGGDHFLLHFQDAEGQLRMELVRLTEQRQFMVIGLVVTLPVLKVNRRFGTAY</sequence>
<evidence type="ECO:0000313" key="2">
    <source>
        <dbReference type="Proteomes" id="UP000314294"/>
    </source>
</evidence>
<dbReference type="Proteomes" id="UP000314294">
    <property type="component" value="Unassembled WGS sequence"/>
</dbReference>
<dbReference type="PANTHER" id="PTHR46731:SF1">
    <property type="entry name" value="F-BOX ONLY PROTEIN 15"/>
    <property type="match status" value="1"/>
</dbReference>
<dbReference type="AlphaFoldDB" id="A0A4Z2EGH0"/>
<dbReference type="GO" id="GO:0019005">
    <property type="term" value="C:SCF ubiquitin ligase complex"/>
    <property type="evidence" value="ECO:0007669"/>
    <property type="project" value="TreeGrafter"/>
</dbReference>
<evidence type="ECO:0000313" key="1">
    <source>
        <dbReference type="EMBL" id="TNN27825.1"/>
    </source>
</evidence>
<reference evidence="1 2" key="1">
    <citation type="submission" date="2019-03" db="EMBL/GenBank/DDBJ databases">
        <title>First draft genome of Liparis tanakae, snailfish: a comprehensive survey of snailfish specific genes.</title>
        <authorList>
            <person name="Kim W."/>
            <person name="Song I."/>
            <person name="Jeong J.-H."/>
            <person name="Kim D."/>
            <person name="Kim S."/>
            <person name="Ryu S."/>
            <person name="Song J.Y."/>
            <person name="Lee S.K."/>
        </authorList>
    </citation>
    <scope>NUCLEOTIDE SEQUENCE [LARGE SCALE GENOMIC DNA]</scope>
    <source>
        <tissue evidence="1">Muscle</tissue>
    </source>
</reference>
<dbReference type="EMBL" id="SRLO01007682">
    <property type="protein sequence ID" value="TNN27825.1"/>
    <property type="molecule type" value="Genomic_DNA"/>
</dbReference>
<protein>
    <submittedName>
        <fullName evidence="1">F-box only protein 15</fullName>
    </submittedName>
</protein>
<proteinExistence type="predicted"/>
<organism evidence="1 2">
    <name type="scientific">Liparis tanakae</name>
    <name type="common">Tanaka's snailfish</name>
    <dbReference type="NCBI Taxonomy" id="230148"/>
    <lineage>
        <taxon>Eukaryota</taxon>
        <taxon>Metazoa</taxon>
        <taxon>Chordata</taxon>
        <taxon>Craniata</taxon>
        <taxon>Vertebrata</taxon>
        <taxon>Euteleostomi</taxon>
        <taxon>Actinopterygii</taxon>
        <taxon>Neopterygii</taxon>
        <taxon>Teleostei</taxon>
        <taxon>Neoteleostei</taxon>
        <taxon>Acanthomorphata</taxon>
        <taxon>Eupercaria</taxon>
        <taxon>Perciformes</taxon>
        <taxon>Cottioidei</taxon>
        <taxon>Cottales</taxon>
        <taxon>Liparidae</taxon>
        <taxon>Liparis</taxon>
    </lineage>
</organism>
<accession>A0A4Z2EGH0</accession>